<dbReference type="EMBL" id="CP076114">
    <property type="protein sequence ID" value="UUD65142.1"/>
    <property type="molecule type" value="Genomic_DNA"/>
</dbReference>
<dbReference type="RefSeq" id="WP_070883289.1">
    <property type="nucleotide sequence ID" value="NZ_CP076114.1"/>
</dbReference>
<protein>
    <submittedName>
        <fullName evidence="1">DNA-binding protein</fullName>
    </submittedName>
</protein>
<gene>
    <name evidence="1" type="ORF">D16iCDA_05570</name>
</gene>
<evidence type="ECO:0000313" key="1">
    <source>
        <dbReference type="EMBL" id="UUD65142.1"/>
    </source>
</evidence>
<name>A0ABY5JE53_9GAMM</name>
<keyword evidence="2" id="KW-1185">Reference proteome</keyword>
<evidence type="ECO:0000313" key="2">
    <source>
        <dbReference type="Proteomes" id="UP000887421"/>
    </source>
</evidence>
<reference evidence="1" key="1">
    <citation type="submission" date="2021-05" db="EMBL/GenBank/DDBJ databases">
        <title>Complete genome sequence of Pseudomonas seleniipraecipitans strain D1-6.</title>
        <authorList>
            <person name="Lafi F."/>
            <person name="Eida A."/>
            <person name="Alam I."/>
            <person name="Hert H."/>
            <person name="Saad M."/>
        </authorList>
    </citation>
    <scope>NUCLEOTIDE SEQUENCE</scope>
    <source>
        <strain evidence="1">D1-6</strain>
    </source>
</reference>
<organism evidence="1 2">
    <name type="scientific">Phytopseudomonas seleniipraecipitans</name>
    <dbReference type="NCBI Taxonomy" id="640205"/>
    <lineage>
        <taxon>Bacteria</taxon>
        <taxon>Pseudomonadati</taxon>
        <taxon>Pseudomonadota</taxon>
        <taxon>Gammaproteobacteria</taxon>
        <taxon>Pseudomonadales</taxon>
        <taxon>Pseudomonadaceae</taxon>
        <taxon>Phytopseudomonas</taxon>
    </lineage>
</organism>
<proteinExistence type="predicted"/>
<accession>A0ABY5JE53</accession>
<dbReference type="Proteomes" id="UP000887421">
    <property type="component" value="Chromosome"/>
</dbReference>
<keyword evidence="1" id="KW-0238">DNA-binding</keyword>
<dbReference type="GO" id="GO:0003677">
    <property type="term" value="F:DNA binding"/>
    <property type="evidence" value="ECO:0007669"/>
    <property type="project" value="UniProtKB-KW"/>
</dbReference>
<sequence>MGLEQLDANKLIAPQQDVETVESWADRNGLTYDTARSWAMRGVIPTVKLGKRRMVNSAMLRHWLLEHGEKGDRFI</sequence>